<dbReference type="Gene3D" id="3.30.450.40">
    <property type="match status" value="1"/>
</dbReference>
<evidence type="ECO:0000259" key="5">
    <source>
        <dbReference type="PROSITE" id="PS50046"/>
    </source>
</evidence>
<feature type="domain" description="Phytochrome chromophore attachment site" evidence="5">
    <location>
        <begin position="137"/>
        <end position="303"/>
    </location>
</feature>
<sequence>MSNATTSIKKFFAECEQEPLSYSGAIQAYGALLHMNSRQEITHISRNFQEILALPQFEIGTRVPDFLIEFTKNLADEPNSREFFDEALEGQHYSLSLALVRTQTYGILFEFFPNQSKSLLSIQAPSQIYQSFSNWQQVSQARQVLIEWIAQTTGFDRVMYYQFLHDGDGEVIAEHTYSNYQGTYLGLRFPASDIPLIARQLYLLHPWRSIYNATQAPCPIEGHSLLDLSYSDLRSVSPVHATYMQNMGDVASFSLPIKLQDSLDAMISCHHTSAKTLPLADKVKIFHAVRQFNIQLRDFYTRQRVKTLDEMQHIYHRIFIEIQKITATDQAWEHLGQRLQTIFDSDAFILVGGSLSHPLSSCPIHPEFLQALDTWFTDQCDELITTSEHLQNTLGMEILTDFAGFCACKWHFLDSSDLYRIYLLRYEHLSDVYWGGNPNKPVEYHDGTLGIAPRRSFSLWIEKRLGYCKPWPENTQLKLLKLREFLKKQASFN</sequence>
<dbReference type="OrthoDB" id="9808408at2"/>
<dbReference type="SUPFAM" id="SSF55781">
    <property type="entry name" value="GAF domain-like"/>
    <property type="match status" value="2"/>
</dbReference>
<dbReference type="InterPro" id="IPR029016">
    <property type="entry name" value="GAF-like_dom_sf"/>
</dbReference>
<keyword evidence="1" id="KW-0600">Photoreceptor protein</keyword>
<dbReference type="InterPro" id="IPR043150">
    <property type="entry name" value="Phytochrome_PHY_sf"/>
</dbReference>
<evidence type="ECO:0000256" key="2">
    <source>
        <dbReference type="ARBA" id="ARBA00022606"/>
    </source>
</evidence>
<protein>
    <submittedName>
        <fullName evidence="6">PAS fold-containing protein</fullName>
    </submittedName>
</protein>
<dbReference type="InterPro" id="IPR001294">
    <property type="entry name" value="Phytochrome"/>
</dbReference>
<name>A0A1H6QDZ4_9GAMM</name>
<dbReference type="RefSeq" id="WP_093307580.1">
    <property type="nucleotide sequence ID" value="NZ_FNYH01000001.1"/>
</dbReference>
<dbReference type="GO" id="GO:0009881">
    <property type="term" value="F:photoreceptor activity"/>
    <property type="evidence" value="ECO:0007669"/>
    <property type="project" value="UniProtKB-KW"/>
</dbReference>
<reference evidence="7" key="1">
    <citation type="submission" date="2016-10" db="EMBL/GenBank/DDBJ databases">
        <authorList>
            <person name="Varghese N."/>
            <person name="Submissions S."/>
        </authorList>
    </citation>
    <scope>NUCLEOTIDE SEQUENCE [LARGE SCALE GENOMIC DNA]</scope>
    <source>
        <strain evidence="7">DSM 7165</strain>
    </source>
</reference>
<accession>A0A1H6QDZ4</accession>
<evidence type="ECO:0000256" key="3">
    <source>
        <dbReference type="ARBA" id="ARBA00022991"/>
    </source>
</evidence>
<gene>
    <name evidence="6" type="ORF">SAMN05421831_1018</name>
</gene>
<organism evidence="6 7">
    <name type="scientific">Allopseudospirillum japonicum</name>
    <dbReference type="NCBI Taxonomy" id="64971"/>
    <lineage>
        <taxon>Bacteria</taxon>
        <taxon>Pseudomonadati</taxon>
        <taxon>Pseudomonadota</taxon>
        <taxon>Gammaproteobacteria</taxon>
        <taxon>Oceanospirillales</taxon>
        <taxon>Oceanospirillaceae</taxon>
        <taxon>Allopseudospirillum</taxon>
    </lineage>
</organism>
<evidence type="ECO:0000313" key="6">
    <source>
        <dbReference type="EMBL" id="SEI37232.1"/>
    </source>
</evidence>
<keyword evidence="3" id="KW-0157">Chromophore</keyword>
<dbReference type="Proteomes" id="UP000242999">
    <property type="component" value="Unassembled WGS sequence"/>
</dbReference>
<dbReference type="PROSITE" id="PS50046">
    <property type="entry name" value="PHYTOCHROME_2"/>
    <property type="match status" value="1"/>
</dbReference>
<dbReference type="Gene3D" id="3.30.450.270">
    <property type="match status" value="1"/>
</dbReference>
<evidence type="ECO:0000313" key="7">
    <source>
        <dbReference type="Proteomes" id="UP000242999"/>
    </source>
</evidence>
<dbReference type="Pfam" id="PF00360">
    <property type="entry name" value="PHY"/>
    <property type="match status" value="1"/>
</dbReference>
<keyword evidence="4" id="KW-0675">Receptor</keyword>
<dbReference type="GO" id="GO:0006355">
    <property type="term" value="P:regulation of DNA-templated transcription"/>
    <property type="evidence" value="ECO:0007669"/>
    <property type="project" value="InterPro"/>
</dbReference>
<keyword evidence="2" id="KW-0716">Sensory transduction</keyword>
<dbReference type="GO" id="GO:0009584">
    <property type="term" value="P:detection of visible light"/>
    <property type="evidence" value="ECO:0007669"/>
    <property type="project" value="InterPro"/>
</dbReference>
<proteinExistence type="predicted"/>
<evidence type="ECO:0000256" key="1">
    <source>
        <dbReference type="ARBA" id="ARBA00022543"/>
    </source>
</evidence>
<evidence type="ECO:0000256" key="4">
    <source>
        <dbReference type="ARBA" id="ARBA00023170"/>
    </source>
</evidence>
<dbReference type="Gene3D" id="3.30.450.20">
    <property type="entry name" value="PAS domain"/>
    <property type="match status" value="1"/>
</dbReference>
<dbReference type="PRINTS" id="PR01033">
    <property type="entry name" value="PHYTOCHROME"/>
</dbReference>
<dbReference type="InterPro" id="IPR013515">
    <property type="entry name" value="Phytochrome_cen-reg"/>
</dbReference>
<dbReference type="InterPro" id="IPR016132">
    <property type="entry name" value="Phyto_chromo_attachment"/>
</dbReference>
<dbReference type="AlphaFoldDB" id="A0A1H6QDZ4"/>
<dbReference type="Pfam" id="PF08446">
    <property type="entry name" value="PAS_2"/>
    <property type="match status" value="1"/>
</dbReference>
<keyword evidence="7" id="KW-1185">Reference proteome</keyword>
<dbReference type="InterPro" id="IPR035965">
    <property type="entry name" value="PAS-like_dom_sf"/>
</dbReference>
<dbReference type="STRING" id="64971.SAMN05421831_1018"/>
<dbReference type="SUPFAM" id="SSF55785">
    <property type="entry name" value="PYP-like sensor domain (PAS domain)"/>
    <property type="match status" value="1"/>
</dbReference>
<dbReference type="EMBL" id="FNYH01000001">
    <property type="protein sequence ID" value="SEI37232.1"/>
    <property type="molecule type" value="Genomic_DNA"/>
</dbReference>
<dbReference type="InterPro" id="IPR013654">
    <property type="entry name" value="PAS_2"/>
</dbReference>